<reference evidence="1 2" key="1">
    <citation type="journal article" date="2016" name="Environ. Microbiol.">
        <title>Genomic diversification of marine cyanophages into stable ecotypes.</title>
        <authorList>
            <person name="Marston M.F."/>
            <person name="Martiny J.B."/>
        </authorList>
    </citation>
    <scope>NUCLEOTIDE SEQUENCE [LARGE SCALE GENOMIC DNA]</scope>
    <source>
        <strain evidence="1">Sn_11_0110</strain>
    </source>
</reference>
<name>A0A1D7SKV7_9CAUD</name>
<sequence length="123" mass="14498">MKDYLNSINLSKKNLLHSDDPAWGKKYPAFIINKCMSHHMDTIMYANEMNQYPELDNLLQYDFFINTVRPRKRFSPWGKKEKAHDLDIVKQYYGYSDEKAIDALRILTSDQLDFIRSKLDTGG</sequence>
<dbReference type="EMBL" id="KX349303">
    <property type="protein sequence ID" value="AOO14346.1"/>
    <property type="molecule type" value="Genomic_DNA"/>
</dbReference>
<dbReference type="InterPro" id="IPR031868">
    <property type="entry name" value="Phage_clamp_gp62"/>
</dbReference>
<dbReference type="Proteomes" id="UP000223711">
    <property type="component" value="Segment"/>
</dbReference>
<protein>
    <submittedName>
        <fullName evidence="1">DNA polymerase clamp loader subunit</fullName>
    </submittedName>
</protein>
<evidence type="ECO:0000313" key="1">
    <source>
        <dbReference type="EMBL" id="AOO14346.1"/>
    </source>
</evidence>
<dbReference type="Gene3D" id="1.20.272.50">
    <property type="entry name" value="Bacteriophage clamp loader A subunit, A' domain"/>
    <property type="match status" value="1"/>
</dbReference>
<gene>
    <name evidence="1" type="ORF">Sn110110_152</name>
</gene>
<evidence type="ECO:0000313" key="2">
    <source>
        <dbReference type="Proteomes" id="UP000223711"/>
    </source>
</evidence>
<proteinExistence type="predicted"/>
<organism evidence="1 2">
    <name type="scientific">Cyanophage S-RIM14</name>
    <dbReference type="NCBI Taxonomy" id="1278423"/>
    <lineage>
        <taxon>Viruses</taxon>
        <taxon>Duplodnaviria</taxon>
        <taxon>Heunggongvirae</taxon>
        <taxon>Uroviricota</taxon>
        <taxon>Caudoviricetes</taxon>
        <taxon>Pantevenvirales</taxon>
        <taxon>Kyanoviridae</taxon>
        <taxon>Ahtivirus</taxon>
        <taxon>Ahtivirus sagseatwo</taxon>
    </lineage>
</organism>
<dbReference type="GO" id="GO:0003677">
    <property type="term" value="F:DNA binding"/>
    <property type="evidence" value="ECO:0007669"/>
    <property type="project" value="InterPro"/>
</dbReference>
<dbReference type="GO" id="GO:0006260">
    <property type="term" value="P:DNA replication"/>
    <property type="evidence" value="ECO:0007669"/>
    <property type="project" value="InterPro"/>
</dbReference>
<dbReference type="Pfam" id="PF16790">
    <property type="entry name" value="Phage_clamp_A"/>
    <property type="match status" value="1"/>
</dbReference>
<accession>A0A1D7SKV7</accession>